<dbReference type="EMBL" id="JAPFPW010000012">
    <property type="protein sequence ID" value="MCW7754474.1"/>
    <property type="molecule type" value="Genomic_DNA"/>
</dbReference>
<dbReference type="Pfam" id="PF07963">
    <property type="entry name" value="N_methyl"/>
    <property type="match status" value="1"/>
</dbReference>
<name>A0ABT3NAK3_9BACT</name>
<keyword evidence="2" id="KW-0472">Membrane</keyword>
<gene>
    <name evidence="3" type="ORF">OOT00_10805</name>
</gene>
<feature type="transmembrane region" description="Helical" evidence="2">
    <location>
        <begin position="215"/>
        <end position="235"/>
    </location>
</feature>
<sequence>MMLLLLQKNDSKKLSFSNGFTLVEVIVSLVLLSILVSVAGLGLVRVVEGYAFSRENAEMTQKAQLAMGRMTREIVELLRIEHVTASSVVLENREGLRSFGLHENSIRLALGSNDFQNGDLLLEGVDGLKFSMHSGSKKWEDGDPVETLSMVDIELRLNRSDGTVMTFMGRAAPRNNKNIGGASPTTPPPTAPSYGLCMISVLAENTASVERLWQMAWAVITGLILCMVLFIKGFYSQKHGGFSQERGSILIGLVVTLVVISVLTAAVVPMFTVSTMNQVVADQGRKAFFLAESGFRYAASEFLNAGEEKARLAVLDDMHGQTYTLADNRGAFSLSFEPYWFKTTGTQVNSNTISVKVHGNVPVELTAENLSQGRIVVGSTMHTYTGGSGGASILTFTGLIPPLTASAGTDVRLSSRVSSAQNMARNGNLSLSTGDSWGFPELNGNFTLKGSGVAGITETTVFNYEQRVGNTLRRVTMSDPLEDARWNSSLSIDSAANVVLEPYLRVRSTGIAGGAQREVTYSVPVGWIAGGGDEFKQEIFHDRFDSLGAWFAGRDQMLGSHGLSDGALKVNAVVDPTTTGIGLVDWIAGLFGWGNDGRWAAVVFNWSNLNTNLAQSWMDHRGALRYDLQAKVKNNEPYFMAGLGFRMRNNFDGSDLHTYGVSFLRQRETRSRGRILGVYTSWSEWGFDDDIHPGLRPFALGSHVSSGETIQSAGWLLGEQIQARYSLPALLFWQRTGPSTGTGSFQRIAHRDISGDGVTVGTGTALRLKEWSSIMVRVQEGWELTFDQGRANLAGRHLKVGDRIQNYDGSKTARVMSMPVLGGGGWGGGSAAHGSLLLAQMEGGDFTANEKIYLKGDTSHAQIRTLSQGASKVNWVMAYVSDNKNTPELGDGSQSNVFRRGNPRNQANWPPDDWTDRAAGNDYFTLVKWAGVPGGGATFVPSAVGSELKKAVIRTSALLSPVWTEKSTATDFVTGNGDHVSLITSSSAGTSTYYDDFAIQLDQKAGTGFLPPVQQ</sequence>
<dbReference type="NCBIfam" id="TIGR02532">
    <property type="entry name" value="IV_pilin_GFxxxE"/>
    <property type="match status" value="1"/>
</dbReference>
<proteinExistence type="predicted"/>
<organism evidence="3 4">
    <name type="scientific">Desulfobotulus pelophilus</name>
    <dbReference type="NCBI Taxonomy" id="2823377"/>
    <lineage>
        <taxon>Bacteria</taxon>
        <taxon>Pseudomonadati</taxon>
        <taxon>Thermodesulfobacteriota</taxon>
        <taxon>Desulfobacteria</taxon>
        <taxon>Desulfobacterales</taxon>
        <taxon>Desulfobacteraceae</taxon>
        <taxon>Desulfobotulus</taxon>
    </lineage>
</organism>
<dbReference type="InterPro" id="IPR012902">
    <property type="entry name" value="N_methyl_site"/>
</dbReference>
<accession>A0ABT3NAK3</accession>
<evidence type="ECO:0000256" key="1">
    <source>
        <dbReference type="SAM" id="MobiDB-lite"/>
    </source>
</evidence>
<dbReference type="Proteomes" id="UP001209681">
    <property type="component" value="Unassembled WGS sequence"/>
</dbReference>
<keyword evidence="4" id="KW-1185">Reference proteome</keyword>
<evidence type="ECO:0000256" key="2">
    <source>
        <dbReference type="SAM" id="Phobius"/>
    </source>
</evidence>
<protein>
    <submittedName>
        <fullName evidence="3">Prepilin-type N-terminal cleavage/methylation domain-containing protein</fullName>
    </submittedName>
</protein>
<feature type="transmembrane region" description="Helical" evidence="2">
    <location>
        <begin position="21"/>
        <end position="44"/>
    </location>
</feature>
<comment type="caution">
    <text evidence="3">The sequence shown here is derived from an EMBL/GenBank/DDBJ whole genome shotgun (WGS) entry which is preliminary data.</text>
</comment>
<evidence type="ECO:0000313" key="4">
    <source>
        <dbReference type="Proteomes" id="UP001209681"/>
    </source>
</evidence>
<keyword evidence="2" id="KW-1133">Transmembrane helix</keyword>
<reference evidence="3 4" key="1">
    <citation type="submission" date="2022-11" db="EMBL/GenBank/DDBJ databases">
        <title>Desulfobotulus tamanensis H1 sp. nov. - anaerobic, alkaliphilic, sulphate reducing bacterium isolated from terrestrial mud volcano.</title>
        <authorList>
            <person name="Frolova A."/>
            <person name="Merkel A.Y."/>
            <person name="Slobodkin A.I."/>
        </authorList>
    </citation>
    <scope>NUCLEOTIDE SEQUENCE [LARGE SCALE GENOMIC DNA]</scope>
    <source>
        <strain evidence="3 4">H1</strain>
    </source>
</reference>
<feature type="region of interest" description="Disordered" evidence="1">
    <location>
        <begin position="886"/>
        <end position="908"/>
    </location>
</feature>
<feature type="transmembrane region" description="Helical" evidence="2">
    <location>
        <begin position="247"/>
        <end position="271"/>
    </location>
</feature>
<dbReference type="RefSeq" id="WP_265425391.1">
    <property type="nucleotide sequence ID" value="NZ_JAPFPW010000012.1"/>
</dbReference>
<keyword evidence="2" id="KW-0812">Transmembrane</keyword>
<evidence type="ECO:0000313" key="3">
    <source>
        <dbReference type="EMBL" id="MCW7754474.1"/>
    </source>
</evidence>